<keyword evidence="1" id="KW-1133">Transmembrane helix</keyword>
<dbReference type="AlphaFoldDB" id="A0A7X0M6S2"/>
<keyword evidence="3" id="KW-1185">Reference proteome</keyword>
<proteinExistence type="predicted"/>
<keyword evidence="1" id="KW-0812">Transmembrane</keyword>
<feature type="transmembrane region" description="Helical" evidence="1">
    <location>
        <begin position="238"/>
        <end position="259"/>
    </location>
</feature>
<feature type="transmembrane region" description="Helical" evidence="1">
    <location>
        <begin position="88"/>
        <end position="109"/>
    </location>
</feature>
<dbReference type="Proteomes" id="UP000555564">
    <property type="component" value="Unassembled WGS sequence"/>
</dbReference>
<accession>A0A7X0M6S2</accession>
<feature type="transmembrane region" description="Helical" evidence="1">
    <location>
        <begin position="50"/>
        <end position="68"/>
    </location>
</feature>
<feature type="transmembrane region" description="Helical" evidence="1">
    <location>
        <begin position="166"/>
        <end position="186"/>
    </location>
</feature>
<keyword evidence="1" id="KW-0472">Membrane</keyword>
<comment type="caution">
    <text evidence="2">The sequence shown here is derived from an EMBL/GenBank/DDBJ whole genome shotgun (WGS) entry which is preliminary data.</text>
</comment>
<evidence type="ECO:0000313" key="3">
    <source>
        <dbReference type="Proteomes" id="UP000555564"/>
    </source>
</evidence>
<sequence>MPKHDTSPPSPPVRPGDLRQATAWLNHHGLDTTPTPLLAARLAVRRRARIAFHITLAAMIIAASLARVQDLLARAFLGRTEPDLPLSLLGLTVSVAALLVVQALIFRWVRRADRRAGALLSRRVAHTLQPGWRAVLGLPHAAFTAATLAAAFLLATSALTVDDTTVRHAALILMVGLAGVAASLALQLRDLLAGPVVAEDEASLTADVVMRVEDARDLTAPTVPWTLPVVLLFGTAPLWWNVASMALILIGVAVAHIVATRTPSTVTVARQAMSTR</sequence>
<dbReference type="EMBL" id="JACHIU010000001">
    <property type="protein sequence ID" value="MBB6472146.1"/>
    <property type="molecule type" value="Genomic_DNA"/>
</dbReference>
<organism evidence="2 3">
    <name type="scientific">Sphaerisporangium rubeum</name>
    <dbReference type="NCBI Taxonomy" id="321317"/>
    <lineage>
        <taxon>Bacteria</taxon>
        <taxon>Bacillati</taxon>
        <taxon>Actinomycetota</taxon>
        <taxon>Actinomycetes</taxon>
        <taxon>Streptosporangiales</taxon>
        <taxon>Streptosporangiaceae</taxon>
        <taxon>Sphaerisporangium</taxon>
    </lineage>
</organism>
<gene>
    <name evidence="2" type="ORF">BJ992_001577</name>
</gene>
<name>A0A7X0M6S2_9ACTN</name>
<dbReference type="RefSeq" id="WP_184979248.1">
    <property type="nucleotide sequence ID" value="NZ_BAAALO010000017.1"/>
</dbReference>
<feature type="transmembrane region" description="Helical" evidence="1">
    <location>
        <begin position="130"/>
        <end position="154"/>
    </location>
</feature>
<reference evidence="2 3" key="1">
    <citation type="submission" date="2020-08" db="EMBL/GenBank/DDBJ databases">
        <title>Sequencing the genomes of 1000 actinobacteria strains.</title>
        <authorList>
            <person name="Klenk H.-P."/>
        </authorList>
    </citation>
    <scope>NUCLEOTIDE SEQUENCE [LARGE SCALE GENOMIC DNA]</scope>
    <source>
        <strain evidence="2 3">DSM 44936</strain>
    </source>
</reference>
<protein>
    <submittedName>
        <fullName evidence="2">Uncharacterized protein</fullName>
    </submittedName>
</protein>
<evidence type="ECO:0000256" key="1">
    <source>
        <dbReference type="SAM" id="Phobius"/>
    </source>
</evidence>
<evidence type="ECO:0000313" key="2">
    <source>
        <dbReference type="EMBL" id="MBB6472146.1"/>
    </source>
</evidence>